<reference evidence="7" key="2">
    <citation type="submission" date="2015-03" db="EMBL/GenBank/DDBJ databases">
        <authorList>
            <person name="Gallagher L.A."/>
            <person name="Hayden H.S."/>
            <person name="Weiss E.J."/>
            <person name="Hager K.R."/>
            <person name="Ramage E."/>
            <person name="Radey M.R."/>
            <person name="Bydalek R."/>
            <person name="Manoil C."/>
            <person name="Miller S.I."/>
            <person name="Brittnacher M.J."/>
        </authorList>
    </citation>
    <scope>NUCLEOTIDE SEQUENCE [LARGE SCALE GENOMIC DNA]</scope>
    <source>
        <strain evidence="7">AB5075-UW</strain>
    </source>
</reference>
<gene>
    <name evidence="6" type="ORF">ABUW_0555</name>
</gene>
<evidence type="ECO:0000256" key="2">
    <source>
        <dbReference type="ARBA" id="ARBA00022771"/>
    </source>
</evidence>
<dbReference type="InterPro" id="IPR000962">
    <property type="entry name" value="Znf_DskA_TraR"/>
</dbReference>
<evidence type="ECO:0000313" key="7">
    <source>
        <dbReference type="Proteomes" id="UP000032746"/>
    </source>
</evidence>
<evidence type="ECO:0000313" key="6">
    <source>
        <dbReference type="EMBL" id="AKA30326.1"/>
    </source>
</evidence>
<keyword evidence="1" id="KW-0479">Metal-binding</keyword>
<evidence type="ECO:0000259" key="5">
    <source>
        <dbReference type="Pfam" id="PF01258"/>
    </source>
</evidence>
<dbReference type="Pfam" id="PF01258">
    <property type="entry name" value="zf-dskA_traR"/>
    <property type="match status" value="1"/>
</dbReference>
<keyword evidence="3" id="KW-0862">Zinc</keyword>
<accession>A0A0D5YF13</accession>
<dbReference type="Proteomes" id="UP000032746">
    <property type="component" value="Chromosome"/>
</dbReference>
<proteinExistence type="predicted"/>
<reference evidence="6 7" key="1">
    <citation type="journal article" date="2015" name="J. Bacteriol.">
        <title>Resources for Genetic and Genomic Analysis of Emerging Pathogen Acinetobacter baumannii.</title>
        <authorList>
            <person name="Gallagher L.A."/>
            <person name="Ramage E."/>
            <person name="Weiss E.J."/>
            <person name="Radey M."/>
            <person name="Hayden H.S."/>
            <person name="Held K.G."/>
            <person name="Huse H.K."/>
            <person name="Zurawski D.V."/>
            <person name="Brittnacher M.J."/>
            <person name="Manoil C."/>
        </authorList>
    </citation>
    <scope>NUCLEOTIDE SEQUENCE [LARGE SCALE GENOMIC DNA]</scope>
    <source>
        <strain evidence="6 7">AB5075-UW</strain>
    </source>
</reference>
<evidence type="ECO:0000256" key="3">
    <source>
        <dbReference type="ARBA" id="ARBA00022833"/>
    </source>
</evidence>
<dbReference type="AlphaFoldDB" id="A0A0D5YF13"/>
<protein>
    <recommendedName>
        <fullName evidence="5">Zinc finger DksA/TraR C4-type domain-containing protein</fullName>
    </recommendedName>
</protein>
<comment type="caution">
    <text evidence="4">Lacks conserved residue(s) required for the propagation of feature annotation.</text>
</comment>
<feature type="domain" description="Zinc finger DksA/TraR C4-type" evidence="5">
    <location>
        <begin position="36"/>
        <end position="66"/>
    </location>
</feature>
<dbReference type="PATRIC" id="fig|470.1345.peg.526"/>
<dbReference type="EMBL" id="CP008706">
    <property type="protein sequence ID" value="AKA30326.1"/>
    <property type="molecule type" value="Genomic_DNA"/>
</dbReference>
<sequence>MENGASMTDKIDIAQELQLKQVQIQPKDFSRPSLTECEECGNDIPIERQRYGSVTLCVECKNTQEKLSKRYY</sequence>
<organism evidence="6 7">
    <name type="scientific">Acinetobacter baumannii</name>
    <dbReference type="NCBI Taxonomy" id="470"/>
    <lineage>
        <taxon>Bacteria</taxon>
        <taxon>Pseudomonadati</taxon>
        <taxon>Pseudomonadota</taxon>
        <taxon>Gammaproteobacteria</taxon>
        <taxon>Moraxellales</taxon>
        <taxon>Moraxellaceae</taxon>
        <taxon>Acinetobacter</taxon>
        <taxon>Acinetobacter calcoaceticus/baumannii complex</taxon>
    </lineage>
</organism>
<dbReference type="Gene3D" id="1.20.120.910">
    <property type="entry name" value="DksA, coiled-coil domain"/>
    <property type="match status" value="1"/>
</dbReference>
<dbReference type="GO" id="GO:0008270">
    <property type="term" value="F:zinc ion binding"/>
    <property type="evidence" value="ECO:0007669"/>
    <property type="project" value="UniProtKB-KW"/>
</dbReference>
<evidence type="ECO:0000256" key="1">
    <source>
        <dbReference type="ARBA" id="ARBA00022723"/>
    </source>
</evidence>
<keyword evidence="2" id="KW-0863">Zinc-finger</keyword>
<dbReference type="PROSITE" id="PS51128">
    <property type="entry name" value="ZF_DKSA_2"/>
    <property type="match status" value="1"/>
</dbReference>
<evidence type="ECO:0000256" key="4">
    <source>
        <dbReference type="PROSITE-ProRule" id="PRU00510"/>
    </source>
</evidence>
<name>A0A0D5YF13_ACIBA</name>